<feature type="region of interest" description="Disordered" evidence="1">
    <location>
        <begin position="31"/>
        <end position="70"/>
    </location>
</feature>
<gene>
    <name evidence="3" type="ORF">SAMN04488505_10539</name>
</gene>
<name>A0A1H7ZEL2_9BACT</name>
<evidence type="ECO:0008006" key="5">
    <source>
        <dbReference type="Google" id="ProtNLM"/>
    </source>
</evidence>
<keyword evidence="2" id="KW-0732">Signal</keyword>
<feature type="chain" id="PRO_5011685898" description="Pentapeptide MXKDX repeat protein" evidence="2">
    <location>
        <begin position="21"/>
        <end position="70"/>
    </location>
</feature>
<organism evidence="3 4">
    <name type="scientific">Chitinophaga rupis</name>
    <dbReference type="NCBI Taxonomy" id="573321"/>
    <lineage>
        <taxon>Bacteria</taxon>
        <taxon>Pseudomonadati</taxon>
        <taxon>Bacteroidota</taxon>
        <taxon>Chitinophagia</taxon>
        <taxon>Chitinophagales</taxon>
        <taxon>Chitinophagaceae</taxon>
        <taxon>Chitinophaga</taxon>
    </lineage>
</organism>
<reference evidence="3 4" key="1">
    <citation type="submission" date="2016-10" db="EMBL/GenBank/DDBJ databases">
        <authorList>
            <person name="de Groot N.N."/>
        </authorList>
    </citation>
    <scope>NUCLEOTIDE SEQUENCE [LARGE SCALE GENOMIC DNA]</scope>
    <source>
        <strain evidence="3 4">DSM 21039</strain>
    </source>
</reference>
<dbReference type="EMBL" id="FOBB01000005">
    <property type="protein sequence ID" value="SEM55978.1"/>
    <property type="molecule type" value="Genomic_DNA"/>
</dbReference>
<accession>A0A1H7ZEL2</accession>
<dbReference type="Proteomes" id="UP000198984">
    <property type="component" value="Unassembled WGS sequence"/>
</dbReference>
<evidence type="ECO:0000313" key="4">
    <source>
        <dbReference type="Proteomes" id="UP000198984"/>
    </source>
</evidence>
<dbReference type="STRING" id="573321.SAMN04488505_10539"/>
<proteinExistence type="predicted"/>
<dbReference type="RefSeq" id="WP_089915939.1">
    <property type="nucleotide sequence ID" value="NZ_FOBB01000005.1"/>
</dbReference>
<evidence type="ECO:0000256" key="1">
    <source>
        <dbReference type="SAM" id="MobiDB-lite"/>
    </source>
</evidence>
<evidence type="ECO:0000256" key="2">
    <source>
        <dbReference type="SAM" id="SignalP"/>
    </source>
</evidence>
<dbReference type="AlphaFoldDB" id="A0A1H7ZEL2"/>
<evidence type="ECO:0000313" key="3">
    <source>
        <dbReference type="EMBL" id="SEM55978.1"/>
    </source>
</evidence>
<feature type="signal peptide" evidence="2">
    <location>
        <begin position="1"/>
        <end position="20"/>
    </location>
</feature>
<feature type="compositionally biased region" description="Basic and acidic residues" evidence="1">
    <location>
        <begin position="52"/>
        <end position="70"/>
    </location>
</feature>
<protein>
    <recommendedName>
        <fullName evidence="5">Pentapeptide MXKDX repeat protein</fullName>
    </recommendedName>
</protein>
<sequence length="70" mass="7963">MKKHLTVLGLAMAFGGLVIAQGTMPHNVAATSSYQQDTSMRDTSMRKHKMKGDKMKKDKDWKKKDTTMKY</sequence>
<keyword evidence="4" id="KW-1185">Reference proteome</keyword>